<evidence type="ECO:0000256" key="1">
    <source>
        <dbReference type="ARBA" id="ARBA00012513"/>
    </source>
</evidence>
<feature type="region of interest" description="Disordered" evidence="7">
    <location>
        <begin position="671"/>
        <end position="693"/>
    </location>
</feature>
<keyword evidence="5" id="KW-0418">Kinase</keyword>
<dbReference type="EC" id="2.7.11.1" evidence="1"/>
<dbReference type="GO" id="GO:0005737">
    <property type="term" value="C:cytoplasm"/>
    <property type="evidence" value="ECO:0000318"/>
    <property type="project" value="GO_Central"/>
</dbReference>
<dbReference type="PANTHER" id="PTHR44167:SF23">
    <property type="entry name" value="CDC7 KINASE, ISOFORM A-RELATED"/>
    <property type="match status" value="1"/>
</dbReference>
<evidence type="ECO:0000256" key="2">
    <source>
        <dbReference type="ARBA" id="ARBA00022527"/>
    </source>
</evidence>
<dbReference type="RefSeq" id="XP_016464884.1">
    <property type="nucleotide sequence ID" value="XM_016609398.1"/>
</dbReference>
<dbReference type="InterPro" id="IPR000719">
    <property type="entry name" value="Prot_kinase_dom"/>
</dbReference>
<feature type="region of interest" description="Disordered" evidence="7">
    <location>
        <begin position="743"/>
        <end position="777"/>
    </location>
</feature>
<dbReference type="Gene3D" id="1.10.510.10">
    <property type="entry name" value="Transferase(Phosphotransferase) domain 1"/>
    <property type="match status" value="2"/>
</dbReference>
<evidence type="ECO:0000256" key="3">
    <source>
        <dbReference type="ARBA" id="ARBA00022679"/>
    </source>
</evidence>
<sequence>MEFQLTSFSATTTTDISDLQKAWHIFALLLSTGRPARPSELSSKCTLFSTSPEFIEFLCFIPNSPLHLTSNYFVTFSQLGFVSTVKFFANANVSPAYVPQLEFRGFQMRRESECVFRTYYRKRKRARSEVEYSYVVTKRGCFNNFDVEQGSQVMVNLPSMTRRICGQAYLPNGSLSCGMNQLTRIPVSLACDFNRVYEMFRTSSIIEGSARPSSSRLKCVEYECEEEIDKGKNNNNKRENSCKTNFVHKPICKSKILSHSVFNAPKSTAVESITDPVLQLKPLHISSLETTCTSITAETVDTKESKINSDINSCTKVDKEMEILLSAADTSVQGFEKMTQMENFVEGNEEEPASYPVNNRNINCTEIHPAKADKSPQDTPLENATMGCTTAFLHMETAKTDMPPQNHAILVHTQSAGQKQLGKSSPNSKPFQRDVLDHREQRSSKALKIHNAASLLLDKAQLRRDAKSIPMKLKHTQNYDLGVSIIERNGNPNENGENFVCNSTKNQSEQKQLPNLEFYTVEDEEGSGGYGTVYRARRKSDGVKFAIKCPHPNANKQHVLNELKMLERFGGKNFVIKYEGSFKNGNSDCLVLEHVEHDRPEVLKRDIDVSQLRWYGYCMFRALAGLHKQGIVHRDVKPGNFLFSTKANKGYLIDFNLALDLHQKYGTSDKTKLSHATSSNNGPIPVAKSLPPIKQRKYIAKPEEGIKQEAGKGIKSLIRPKNLKRKADQEKISADIAYRSIKKSQGADGSGITSAKDATSNRTPSAERLREPLPSQGRKELINLVQEALQGSNHGETNGPTSKRKRVAATPGKAERKYVYPTPMPLHSSGIAIGGAGLLKSKGDGKHKREGPCVGTKGFRAPEVLFRSVHQGTKLDIWSAGVTLLYFIIGRTPFAGDPDQNIKEIVKLKGSEDLWEVAKLHNRESSFPADLFDLKSLSPVRLRDWCLRNTRKQGFLEIIPHSLIDLVDKCLTANPRLRISAEEALRHEYFSPCHEALRKHRLYRQGLSQEIQDPVSTLPLPENSETCGVL</sequence>
<dbReference type="KEGG" id="nta:107787793"/>
<reference evidence="9" key="1">
    <citation type="journal article" date="2014" name="Nat. Commun.">
        <title>The tobacco genome sequence and its comparison with those of tomato and potato.</title>
        <authorList>
            <person name="Sierro N."/>
            <person name="Battey J.N."/>
            <person name="Ouadi S."/>
            <person name="Bakaher N."/>
            <person name="Bovet L."/>
            <person name="Willig A."/>
            <person name="Goepfert S."/>
            <person name="Peitsch M.C."/>
            <person name="Ivanov N.V."/>
        </authorList>
    </citation>
    <scope>NUCLEOTIDE SEQUENCE [LARGE SCALE GENOMIC DNA]</scope>
</reference>
<keyword evidence="2" id="KW-0723">Serine/threonine-protein kinase</keyword>
<keyword evidence="6" id="KW-0067">ATP-binding</keyword>
<dbReference type="PaxDb" id="4097-A0A1S3ZKP8"/>
<proteinExistence type="predicted"/>
<dbReference type="FunFam" id="1.10.510.10:FF:001893">
    <property type="entry name" value="Probable serine/threonine-protein kinase DDB_G0291918"/>
    <property type="match status" value="1"/>
</dbReference>
<gene>
    <name evidence="10" type="primary">LOC107787793</name>
</gene>
<dbReference type="PROSITE" id="PS50011">
    <property type="entry name" value="PROTEIN_KINASE_DOM"/>
    <property type="match status" value="1"/>
</dbReference>
<dbReference type="GO" id="GO:0005634">
    <property type="term" value="C:nucleus"/>
    <property type="evidence" value="ECO:0000318"/>
    <property type="project" value="GO_Central"/>
</dbReference>
<name>A0A1S3ZKP8_TOBAC</name>
<dbReference type="GO" id="GO:0005524">
    <property type="term" value="F:ATP binding"/>
    <property type="evidence" value="ECO:0007669"/>
    <property type="project" value="UniProtKB-KW"/>
</dbReference>
<reference evidence="10" key="2">
    <citation type="submission" date="2025-08" db="UniProtKB">
        <authorList>
            <consortium name="RefSeq"/>
        </authorList>
    </citation>
    <scope>IDENTIFICATION</scope>
    <source>
        <tissue evidence="10">Leaf</tissue>
    </source>
</reference>
<keyword evidence="9" id="KW-1185">Reference proteome</keyword>
<dbReference type="AlphaFoldDB" id="A0A1S3ZKP8"/>
<evidence type="ECO:0000256" key="7">
    <source>
        <dbReference type="SAM" id="MobiDB-lite"/>
    </source>
</evidence>
<organism evidence="9 10">
    <name type="scientific">Nicotiana tabacum</name>
    <name type="common">Common tobacco</name>
    <dbReference type="NCBI Taxonomy" id="4097"/>
    <lineage>
        <taxon>Eukaryota</taxon>
        <taxon>Viridiplantae</taxon>
        <taxon>Streptophyta</taxon>
        <taxon>Embryophyta</taxon>
        <taxon>Tracheophyta</taxon>
        <taxon>Spermatophyta</taxon>
        <taxon>Magnoliopsida</taxon>
        <taxon>eudicotyledons</taxon>
        <taxon>Gunneridae</taxon>
        <taxon>Pentapetalae</taxon>
        <taxon>asterids</taxon>
        <taxon>lamiids</taxon>
        <taxon>Solanales</taxon>
        <taxon>Solanaceae</taxon>
        <taxon>Nicotianoideae</taxon>
        <taxon>Nicotianeae</taxon>
        <taxon>Nicotiana</taxon>
    </lineage>
</organism>
<keyword evidence="4" id="KW-0547">Nucleotide-binding</keyword>
<evidence type="ECO:0000256" key="5">
    <source>
        <dbReference type="ARBA" id="ARBA00022777"/>
    </source>
</evidence>
<dbReference type="SUPFAM" id="SSF56112">
    <property type="entry name" value="Protein kinase-like (PK-like)"/>
    <property type="match status" value="1"/>
</dbReference>
<evidence type="ECO:0000313" key="9">
    <source>
        <dbReference type="Proteomes" id="UP000790787"/>
    </source>
</evidence>
<dbReference type="PROSITE" id="PS00108">
    <property type="entry name" value="PROTEIN_KINASE_ST"/>
    <property type="match status" value="1"/>
</dbReference>
<dbReference type="GeneID" id="107787793"/>
<evidence type="ECO:0000256" key="4">
    <source>
        <dbReference type="ARBA" id="ARBA00022741"/>
    </source>
</evidence>
<dbReference type="OMA" id="NATKECS"/>
<dbReference type="OrthoDB" id="10020333at2759"/>
<feature type="region of interest" description="Disordered" evidence="7">
    <location>
        <begin position="790"/>
        <end position="812"/>
    </location>
</feature>
<dbReference type="SMART" id="SM00220">
    <property type="entry name" value="S_TKc"/>
    <property type="match status" value="1"/>
</dbReference>
<dbReference type="GO" id="GO:0004674">
    <property type="term" value="F:protein serine/threonine kinase activity"/>
    <property type="evidence" value="ECO:0000318"/>
    <property type="project" value="GO_Central"/>
</dbReference>
<feature type="compositionally biased region" description="Polar residues" evidence="7">
    <location>
        <begin position="790"/>
        <end position="801"/>
    </location>
</feature>
<dbReference type="RefSeq" id="XP_016464884.1">
    <property type="nucleotide sequence ID" value="XM_016609398.2"/>
</dbReference>
<feature type="domain" description="Protein kinase" evidence="8">
    <location>
        <begin position="519"/>
        <end position="990"/>
    </location>
</feature>
<feature type="compositionally biased region" description="Basic and acidic residues" evidence="7">
    <location>
        <begin position="765"/>
        <end position="777"/>
    </location>
</feature>
<dbReference type="GO" id="GO:0007165">
    <property type="term" value="P:signal transduction"/>
    <property type="evidence" value="ECO:0000318"/>
    <property type="project" value="GO_Central"/>
</dbReference>
<evidence type="ECO:0000256" key="6">
    <source>
        <dbReference type="ARBA" id="ARBA00022840"/>
    </source>
</evidence>
<dbReference type="PANTHER" id="PTHR44167">
    <property type="entry name" value="OVARIAN-SPECIFIC SERINE/THREONINE-PROTEIN KINASE LOK-RELATED"/>
    <property type="match status" value="1"/>
</dbReference>
<dbReference type="GO" id="GO:0000727">
    <property type="term" value="P:double-strand break repair via break-induced replication"/>
    <property type="evidence" value="ECO:0000318"/>
    <property type="project" value="GO_Central"/>
</dbReference>
<evidence type="ECO:0000313" key="10">
    <source>
        <dbReference type="RefSeq" id="XP_016464884.1"/>
    </source>
</evidence>
<dbReference type="InterPro" id="IPR011009">
    <property type="entry name" value="Kinase-like_dom_sf"/>
</dbReference>
<feature type="compositionally biased region" description="Polar residues" evidence="7">
    <location>
        <begin position="751"/>
        <end position="764"/>
    </location>
</feature>
<evidence type="ECO:0000259" key="8">
    <source>
        <dbReference type="PROSITE" id="PS50011"/>
    </source>
</evidence>
<dbReference type="Pfam" id="PF00069">
    <property type="entry name" value="Pkinase"/>
    <property type="match status" value="2"/>
</dbReference>
<keyword evidence="3" id="KW-0808">Transferase</keyword>
<dbReference type="FunFam" id="1.10.510.10:FF:001725">
    <property type="entry name" value="Kinase like protein"/>
    <property type="match status" value="1"/>
</dbReference>
<accession>A0A1S3ZKP8</accession>
<dbReference type="InterPro" id="IPR008271">
    <property type="entry name" value="Ser/Thr_kinase_AS"/>
</dbReference>
<dbReference type="STRING" id="4097.A0A1S3ZKP8"/>
<dbReference type="Proteomes" id="UP000790787">
    <property type="component" value="Chromosome 23"/>
</dbReference>
<protein>
    <recommendedName>
        <fullName evidence="1">non-specific serine/threonine protein kinase</fullName>
        <ecNumber evidence="1">2.7.11.1</ecNumber>
    </recommendedName>
</protein>